<comment type="caution">
    <text evidence="2">The sequence shown here is derived from an EMBL/GenBank/DDBJ whole genome shotgun (WGS) entry which is preliminary data.</text>
</comment>
<dbReference type="SUPFAM" id="SSF55136">
    <property type="entry name" value="Probable bacterial effector-binding domain"/>
    <property type="match status" value="1"/>
</dbReference>
<proteinExistence type="predicted"/>
<feature type="domain" description="AraC effector-binding" evidence="1">
    <location>
        <begin position="2"/>
        <end position="161"/>
    </location>
</feature>
<name>A0ABS5NZD2_9BACI</name>
<protein>
    <submittedName>
        <fullName evidence="2">AraC family transcriptional regulator</fullName>
    </submittedName>
</protein>
<evidence type="ECO:0000313" key="2">
    <source>
        <dbReference type="EMBL" id="MBS4192728.1"/>
    </source>
</evidence>
<dbReference type="Proteomes" id="UP000681027">
    <property type="component" value="Unassembled WGS sequence"/>
</dbReference>
<evidence type="ECO:0000313" key="3">
    <source>
        <dbReference type="Proteomes" id="UP000681027"/>
    </source>
</evidence>
<dbReference type="InterPro" id="IPR053182">
    <property type="entry name" value="YobU-like_regulator"/>
</dbReference>
<dbReference type="SMART" id="SM00871">
    <property type="entry name" value="AraC_E_bind"/>
    <property type="match status" value="1"/>
</dbReference>
<dbReference type="EMBL" id="JAGYPM010000005">
    <property type="protein sequence ID" value="MBS4192728.1"/>
    <property type="molecule type" value="Genomic_DNA"/>
</dbReference>
<dbReference type="Gene3D" id="3.20.80.10">
    <property type="entry name" value="Regulatory factor, effector binding domain"/>
    <property type="match status" value="1"/>
</dbReference>
<dbReference type="PANTHER" id="PTHR36444">
    <property type="entry name" value="TRANSCRIPTIONAL REGULATOR PROTEIN YOBU-RELATED"/>
    <property type="match status" value="1"/>
</dbReference>
<evidence type="ECO:0000259" key="1">
    <source>
        <dbReference type="SMART" id="SM00871"/>
    </source>
</evidence>
<organism evidence="2 3">
    <name type="scientific">Cytobacillus citreus</name>
    <dbReference type="NCBI Taxonomy" id="2833586"/>
    <lineage>
        <taxon>Bacteria</taxon>
        <taxon>Bacillati</taxon>
        <taxon>Bacillota</taxon>
        <taxon>Bacilli</taxon>
        <taxon>Bacillales</taxon>
        <taxon>Bacillaceae</taxon>
        <taxon>Cytobacillus</taxon>
    </lineage>
</organism>
<dbReference type="InterPro" id="IPR010499">
    <property type="entry name" value="AraC_E-bd"/>
</dbReference>
<reference evidence="2 3" key="1">
    <citation type="submission" date="2021-05" db="EMBL/GenBank/DDBJ databases">
        <title>Novel Bacillus species.</title>
        <authorList>
            <person name="Liu G."/>
        </authorList>
    </citation>
    <scope>NUCLEOTIDE SEQUENCE [LARGE SCALE GENOMIC DNA]</scope>
    <source>
        <strain evidence="2 3">FJAT-49705</strain>
    </source>
</reference>
<sequence length="162" mass="18340">MNQPVIKGKEPFHIFGITIKTTNANEMTANAKIPQLWNTYYEQKVYEKIPASDQGGVTYGLYSDYEQGVDGEYSMTVGLEGGPRDTLPEGIVVKTVPAAKYVVFTSDIGPVSEIVIKAWQEIWDWFELADVERTYTGDFEVYDERCENPHQAQVDIYVAIKE</sequence>
<dbReference type="PANTHER" id="PTHR36444:SF2">
    <property type="entry name" value="TRANSCRIPTIONAL REGULATOR PROTEIN YOBU-RELATED"/>
    <property type="match status" value="1"/>
</dbReference>
<dbReference type="RefSeq" id="WP_213104176.1">
    <property type="nucleotide sequence ID" value="NZ_JAGYPM010000005.1"/>
</dbReference>
<keyword evidence="3" id="KW-1185">Reference proteome</keyword>
<accession>A0ABS5NZD2</accession>
<dbReference type="InterPro" id="IPR011256">
    <property type="entry name" value="Reg_factor_effector_dom_sf"/>
</dbReference>
<gene>
    <name evidence="2" type="ORF">KHA94_21535</name>
</gene>
<dbReference type="InterPro" id="IPR029441">
    <property type="entry name" value="Cass2"/>
</dbReference>
<dbReference type="Pfam" id="PF14526">
    <property type="entry name" value="Cass2"/>
    <property type="match status" value="1"/>
</dbReference>